<gene>
    <name evidence="10" type="ORF">ERS852470_02283</name>
</gene>
<evidence type="ECO:0000256" key="7">
    <source>
        <dbReference type="ARBA" id="ARBA00022723"/>
    </source>
</evidence>
<evidence type="ECO:0000256" key="2">
    <source>
        <dbReference type="ARBA" id="ARBA00001946"/>
    </source>
</evidence>
<keyword evidence="9" id="KW-0482">Metalloprotease</keyword>
<dbReference type="PANTHER" id="PTHR34448:SF3">
    <property type="entry name" value="AMINOPEPTIDASE AMPS"/>
    <property type="match status" value="1"/>
</dbReference>
<dbReference type="RefSeq" id="WP_055277003.1">
    <property type="nucleotide sequence ID" value="NZ_CYZV01000024.1"/>
</dbReference>
<reference evidence="10 11" key="1">
    <citation type="submission" date="2015-09" db="EMBL/GenBank/DDBJ databases">
        <authorList>
            <consortium name="Pathogen Informatics"/>
        </authorList>
    </citation>
    <scope>NUCLEOTIDE SEQUENCE [LARGE SCALE GENOMIC DNA]</scope>
    <source>
        <strain evidence="10 11">2789STDY5834855</strain>
    </source>
</reference>
<keyword evidence="6" id="KW-0645">Protease</keyword>
<dbReference type="Proteomes" id="UP000095558">
    <property type="component" value="Unassembled WGS sequence"/>
</dbReference>
<keyword evidence="7" id="KW-0479">Metal-binding</keyword>
<evidence type="ECO:0000256" key="3">
    <source>
        <dbReference type="ARBA" id="ARBA00001947"/>
    </source>
</evidence>
<protein>
    <submittedName>
        <fullName evidence="10">Aminopeptidase</fullName>
        <ecNumber evidence="10">3.4.11.-</ecNumber>
    </submittedName>
</protein>
<evidence type="ECO:0000313" key="10">
    <source>
        <dbReference type="EMBL" id="CUO41900.1"/>
    </source>
</evidence>
<dbReference type="InterPro" id="IPR035097">
    <property type="entry name" value="M29_N-terminal"/>
</dbReference>
<comment type="cofactor">
    <cofactor evidence="3">
        <name>Zn(2+)</name>
        <dbReference type="ChEBI" id="CHEBI:29105"/>
    </cofactor>
</comment>
<proteinExistence type="inferred from homology"/>
<evidence type="ECO:0000256" key="8">
    <source>
        <dbReference type="ARBA" id="ARBA00022801"/>
    </source>
</evidence>
<dbReference type="PRINTS" id="PR00919">
    <property type="entry name" value="THERMOPTASE"/>
</dbReference>
<comment type="cofactor">
    <cofactor evidence="1">
        <name>Co(2+)</name>
        <dbReference type="ChEBI" id="CHEBI:48828"/>
    </cofactor>
</comment>
<dbReference type="AlphaFoldDB" id="A0A174F0R9"/>
<evidence type="ECO:0000313" key="11">
    <source>
        <dbReference type="Proteomes" id="UP000095558"/>
    </source>
</evidence>
<dbReference type="EC" id="3.4.11.-" evidence="10"/>
<dbReference type="OrthoDB" id="9803993at2"/>
<dbReference type="GO" id="GO:0008237">
    <property type="term" value="F:metallopeptidase activity"/>
    <property type="evidence" value="ECO:0007669"/>
    <property type="project" value="UniProtKB-KW"/>
</dbReference>
<dbReference type="GO" id="GO:0046872">
    <property type="term" value="F:metal ion binding"/>
    <property type="evidence" value="ECO:0007669"/>
    <property type="project" value="UniProtKB-KW"/>
</dbReference>
<keyword evidence="8 10" id="KW-0378">Hydrolase</keyword>
<dbReference type="SUPFAM" id="SSF144052">
    <property type="entry name" value="Thermophilic metalloprotease-like"/>
    <property type="match status" value="1"/>
</dbReference>
<dbReference type="Pfam" id="PF02073">
    <property type="entry name" value="Peptidase_M29"/>
    <property type="match status" value="1"/>
</dbReference>
<evidence type="ECO:0000256" key="5">
    <source>
        <dbReference type="ARBA" id="ARBA00022438"/>
    </source>
</evidence>
<dbReference type="Gene3D" id="3.40.1830.10">
    <property type="entry name" value="Thermophilic metalloprotease (M29)"/>
    <property type="match status" value="1"/>
</dbReference>
<comment type="cofactor">
    <cofactor evidence="2">
        <name>Mg(2+)</name>
        <dbReference type="ChEBI" id="CHEBI:18420"/>
    </cofactor>
</comment>
<dbReference type="EMBL" id="CYZV01000024">
    <property type="protein sequence ID" value="CUO41900.1"/>
    <property type="molecule type" value="Genomic_DNA"/>
</dbReference>
<comment type="similarity">
    <text evidence="4">Belongs to the peptidase M29 family.</text>
</comment>
<evidence type="ECO:0000256" key="4">
    <source>
        <dbReference type="ARBA" id="ARBA00008236"/>
    </source>
</evidence>
<dbReference type="PANTHER" id="PTHR34448">
    <property type="entry name" value="AMINOPEPTIDASE"/>
    <property type="match status" value="1"/>
</dbReference>
<sequence length="409" mass="45381">MNNDLLKKYASLAVNTGVNIQKDNILVISSPIETAEFARLIAEEAYKAGAKDVIVHYGDQKLTKIKLENSSLETIADYPDWMAEGYNYYARQGACFISIAASDPDGLKGIPVEKIGTSQKARTSALKEYYDNSMSNKCRWCVLSVPTLSWAKKVFPNASDDEAMESLWDVIFKTVRVDTENPVKAWEKHNAYLEEKIKFMNDNNFKSVHLKSANGTDLNIELPEGHIWAGGSEGDVNGIAFNANMPTEEVFTLPKKTGVNGVVYSSKPLSYGGNLIDNFSITFKDGKVVDFTAETGYDVLKQMLDSDEGAKYLGEVAFVPYDSPISNSKLIFFNTLFDENAACHLAFGRAYESCIKDADKYSEEELEKIGVNNSVIHVDFMIGTKDLEITGVNKNGETIQIFTNGNWVN</sequence>
<evidence type="ECO:0000256" key="9">
    <source>
        <dbReference type="ARBA" id="ARBA00023049"/>
    </source>
</evidence>
<evidence type="ECO:0000256" key="6">
    <source>
        <dbReference type="ARBA" id="ARBA00022670"/>
    </source>
</evidence>
<dbReference type="GO" id="GO:0006508">
    <property type="term" value="P:proteolysis"/>
    <property type="evidence" value="ECO:0007669"/>
    <property type="project" value="UniProtKB-KW"/>
</dbReference>
<organism evidence="10 11">
    <name type="scientific">Clostridium disporicum</name>
    <dbReference type="NCBI Taxonomy" id="84024"/>
    <lineage>
        <taxon>Bacteria</taxon>
        <taxon>Bacillati</taxon>
        <taxon>Bacillota</taxon>
        <taxon>Clostridia</taxon>
        <taxon>Eubacteriales</taxon>
        <taxon>Clostridiaceae</taxon>
        <taxon>Clostridium</taxon>
    </lineage>
</organism>
<keyword evidence="5 10" id="KW-0031">Aminopeptidase</keyword>
<evidence type="ECO:0000256" key="1">
    <source>
        <dbReference type="ARBA" id="ARBA00001941"/>
    </source>
</evidence>
<accession>A0A174F0R9</accession>
<dbReference type="GO" id="GO:0004177">
    <property type="term" value="F:aminopeptidase activity"/>
    <property type="evidence" value="ECO:0007669"/>
    <property type="project" value="UniProtKB-KW"/>
</dbReference>
<name>A0A174F0R9_9CLOT</name>
<dbReference type="InterPro" id="IPR052170">
    <property type="entry name" value="M29_Exopeptidase"/>
</dbReference>
<dbReference type="InterPro" id="IPR000787">
    <property type="entry name" value="Peptidase_M29"/>
</dbReference>